<name>A0ABZ2SQ03_9ENTE</name>
<reference evidence="1 2" key="1">
    <citation type="submission" date="2021-03" db="EMBL/GenBank/DDBJ databases">
        <authorList>
            <person name="Gilmore M.S."/>
            <person name="Schwartzman J."/>
            <person name="Van Tyne D."/>
            <person name="Martin M."/>
            <person name="Earl A.M."/>
            <person name="Manson A.L."/>
            <person name="Straub T."/>
            <person name="Salamzade R."/>
            <person name="Saavedra J."/>
            <person name="Lebreton F."/>
            <person name="Prichula J."/>
            <person name="Schaufler K."/>
            <person name="Gaca A."/>
            <person name="Sgardioli B."/>
            <person name="Wagenaar J."/>
            <person name="Strong T."/>
        </authorList>
    </citation>
    <scope>NUCLEOTIDE SEQUENCE [LARGE SCALE GENOMIC DNA]</scope>
    <source>
        <strain evidence="1 2">DIV2402</strain>
    </source>
</reference>
<organism evidence="1 2">
    <name type="scientific">Candidatus Enterococcus lowellii</name>
    <dbReference type="NCBI Taxonomy" id="2230877"/>
    <lineage>
        <taxon>Bacteria</taxon>
        <taxon>Bacillati</taxon>
        <taxon>Bacillota</taxon>
        <taxon>Bacilli</taxon>
        <taxon>Lactobacillales</taxon>
        <taxon>Enterococcaceae</taxon>
        <taxon>Enterococcus</taxon>
    </lineage>
</organism>
<evidence type="ECO:0000313" key="2">
    <source>
        <dbReference type="Proteomes" id="UP000664701"/>
    </source>
</evidence>
<sequence>MGHFLRWPYDDYVLSEVTATDGYKKNKDLFIESNYDAETDAYRFNITEDG</sequence>
<evidence type="ECO:0000313" key="1">
    <source>
        <dbReference type="EMBL" id="WYJ77090.1"/>
    </source>
</evidence>
<proteinExistence type="predicted"/>
<dbReference type="RefSeq" id="WP_207940740.1">
    <property type="nucleotide sequence ID" value="NZ_CP147251.1"/>
</dbReference>
<gene>
    <name evidence="1" type="ORF">DOK78_001728</name>
</gene>
<dbReference type="Proteomes" id="UP000664701">
    <property type="component" value="Chromosome"/>
</dbReference>
<dbReference type="EMBL" id="CP147251">
    <property type="protein sequence ID" value="WYJ77090.1"/>
    <property type="molecule type" value="Genomic_DNA"/>
</dbReference>
<keyword evidence="2" id="KW-1185">Reference proteome</keyword>
<accession>A0ABZ2SQ03</accession>
<reference evidence="1 2" key="2">
    <citation type="submission" date="2024-03" db="EMBL/GenBank/DDBJ databases">
        <title>The Genome Sequence of Enterococcus sp. DIV2402.</title>
        <authorList>
            <consortium name="The Broad Institute Genomics Platform"/>
            <consortium name="The Broad Institute Microbial Omics Core"/>
            <consortium name="The Broad Institute Genomic Center for Infectious Diseases"/>
            <person name="Earl A."/>
            <person name="Manson A."/>
            <person name="Gilmore M."/>
            <person name="Schwartman J."/>
            <person name="Shea T."/>
            <person name="Abouelleil A."/>
            <person name="Cao P."/>
            <person name="Chapman S."/>
            <person name="Cusick C."/>
            <person name="Young S."/>
            <person name="Neafsey D."/>
            <person name="Nusbaum C."/>
            <person name="Birren B."/>
        </authorList>
    </citation>
    <scope>NUCLEOTIDE SEQUENCE [LARGE SCALE GENOMIC DNA]</scope>
    <source>
        <strain evidence="1 2">DIV2402</strain>
    </source>
</reference>
<protein>
    <submittedName>
        <fullName evidence="1">Uncharacterized protein</fullName>
    </submittedName>
</protein>